<reference evidence="2 3" key="1">
    <citation type="submission" date="2023-10" db="EMBL/GenBank/DDBJ databases">
        <title>Chromosome-scale genome assembly provides insights into flower coloration mechanisms of Canna indica.</title>
        <authorList>
            <person name="Li C."/>
        </authorList>
    </citation>
    <scope>NUCLEOTIDE SEQUENCE [LARGE SCALE GENOMIC DNA]</scope>
    <source>
        <tissue evidence="2">Flower</tissue>
    </source>
</reference>
<feature type="region of interest" description="Disordered" evidence="1">
    <location>
        <begin position="1"/>
        <end position="21"/>
    </location>
</feature>
<evidence type="ECO:0000313" key="3">
    <source>
        <dbReference type="Proteomes" id="UP001327560"/>
    </source>
</evidence>
<gene>
    <name evidence="2" type="ORF">Cni_G00550</name>
</gene>
<keyword evidence="3" id="KW-1185">Reference proteome</keyword>
<evidence type="ECO:0000313" key="2">
    <source>
        <dbReference type="EMBL" id="WOK91859.1"/>
    </source>
</evidence>
<dbReference type="PANTHER" id="PTHR35687">
    <property type="entry name" value="OS07G0516700 PROTEIN"/>
    <property type="match status" value="1"/>
</dbReference>
<sequence>MNLLRSYSYSRLEKEDPEERRHRKAQFLIYKVLEQAECHRRRKQTLARVVISRFRLKIGLRLKKLGIRRSRVCVGEKLTKQLKRWKQAVPLTPLFA</sequence>
<organism evidence="2 3">
    <name type="scientific">Canna indica</name>
    <name type="common">Indian-shot</name>
    <dbReference type="NCBI Taxonomy" id="4628"/>
    <lineage>
        <taxon>Eukaryota</taxon>
        <taxon>Viridiplantae</taxon>
        <taxon>Streptophyta</taxon>
        <taxon>Embryophyta</taxon>
        <taxon>Tracheophyta</taxon>
        <taxon>Spermatophyta</taxon>
        <taxon>Magnoliopsida</taxon>
        <taxon>Liliopsida</taxon>
        <taxon>Zingiberales</taxon>
        <taxon>Cannaceae</taxon>
        <taxon>Canna</taxon>
    </lineage>
</organism>
<protein>
    <submittedName>
        <fullName evidence="2">Uncharacterized protein</fullName>
    </submittedName>
</protein>
<name>A0AAQ3JMZ8_9LILI</name>
<dbReference type="PANTHER" id="PTHR35687:SF1">
    <property type="entry name" value="OS07G0516700 PROTEIN"/>
    <property type="match status" value="1"/>
</dbReference>
<evidence type="ECO:0000256" key="1">
    <source>
        <dbReference type="SAM" id="MobiDB-lite"/>
    </source>
</evidence>
<dbReference type="EMBL" id="CP136890">
    <property type="protein sequence ID" value="WOK91859.1"/>
    <property type="molecule type" value="Genomic_DNA"/>
</dbReference>
<dbReference type="Proteomes" id="UP001327560">
    <property type="component" value="Chromosome 1"/>
</dbReference>
<feature type="compositionally biased region" description="Basic and acidic residues" evidence="1">
    <location>
        <begin position="11"/>
        <end position="20"/>
    </location>
</feature>
<accession>A0AAQ3JMZ8</accession>
<dbReference type="AlphaFoldDB" id="A0AAQ3JMZ8"/>
<proteinExistence type="predicted"/>